<sequence>MENEVSKLNISDGDTNIVNNQKNCSYCNKSLAEELWCKECDPFRMIEGWTSGNPDIDKFVKDTMYNARNLTYIRHPFLEWVTLDRFTDIKEIDEGSFSKVYSATWIDGKSEYYKNNDGSYKKVNLEPMMVVALKRLIGSQNIKNKFLSELKIHWKVCMLYGFDFYGLTKDPETSEFIMIIRFADKGNLRSILSKNFNDMFWQNKINLLHKLSYDLQSFHSLGYFHGQFHSKNILQDHNLFFISDFGLCGPSSKDNGVYYGVVPYIAPEVLSGTQYELSSDIYSFGVVMTELSTGRRPFCNENYDSRLIFAICINGLRPEFGKGTPEFYEELAYKCMNENPNERPTAEELFDIFNFWLDSIRGRKDEEECFSYKGKEIKDAFEEADKEISNISTSYKKGF</sequence>
<gene>
    <name evidence="4" type="ORF">RirG_151460</name>
</gene>
<dbReference type="InterPro" id="IPR051681">
    <property type="entry name" value="Ser/Thr_Kinases-Pseudokinases"/>
</dbReference>
<keyword evidence="1" id="KW-0547">Nucleotide-binding</keyword>
<comment type="caution">
    <text evidence="4">The sequence shown here is derived from an EMBL/GenBank/DDBJ whole genome shotgun (WGS) entry which is preliminary data.</text>
</comment>
<dbReference type="AlphaFoldDB" id="A0A015J214"/>
<dbReference type="GO" id="GO:0097527">
    <property type="term" value="P:necroptotic signaling pathway"/>
    <property type="evidence" value="ECO:0007669"/>
    <property type="project" value="TreeGrafter"/>
</dbReference>
<dbReference type="SUPFAM" id="SSF56112">
    <property type="entry name" value="Protein kinase-like (PK-like)"/>
    <property type="match status" value="1"/>
</dbReference>
<dbReference type="HOGENOM" id="CLU_000288_7_34_1"/>
<evidence type="ECO:0000256" key="1">
    <source>
        <dbReference type="ARBA" id="ARBA00022741"/>
    </source>
</evidence>
<keyword evidence="5" id="KW-1185">Reference proteome</keyword>
<organism evidence="4 5">
    <name type="scientific">Rhizophagus irregularis (strain DAOM 197198w)</name>
    <name type="common">Glomus intraradices</name>
    <dbReference type="NCBI Taxonomy" id="1432141"/>
    <lineage>
        <taxon>Eukaryota</taxon>
        <taxon>Fungi</taxon>
        <taxon>Fungi incertae sedis</taxon>
        <taxon>Mucoromycota</taxon>
        <taxon>Glomeromycotina</taxon>
        <taxon>Glomeromycetes</taxon>
        <taxon>Glomerales</taxon>
        <taxon>Glomeraceae</taxon>
        <taxon>Rhizophagus</taxon>
    </lineage>
</organism>
<dbReference type="OrthoDB" id="5979581at2759"/>
<dbReference type="Pfam" id="PF07714">
    <property type="entry name" value="PK_Tyr_Ser-Thr"/>
    <property type="match status" value="1"/>
</dbReference>
<dbReference type="InterPro" id="IPR000719">
    <property type="entry name" value="Prot_kinase_dom"/>
</dbReference>
<dbReference type="Proteomes" id="UP000022910">
    <property type="component" value="Unassembled WGS sequence"/>
</dbReference>
<evidence type="ECO:0000313" key="4">
    <source>
        <dbReference type="EMBL" id="EXX63537.1"/>
    </source>
</evidence>
<keyword evidence="2" id="KW-0067">ATP-binding</keyword>
<dbReference type="EMBL" id="JEMT01023907">
    <property type="protein sequence ID" value="EXX63537.1"/>
    <property type="molecule type" value="Genomic_DNA"/>
</dbReference>
<dbReference type="PANTHER" id="PTHR44329">
    <property type="entry name" value="SERINE/THREONINE-PROTEIN KINASE TNNI3K-RELATED"/>
    <property type="match status" value="1"/>
</dbReference>
<reference evidence="4 5" key="1">
    <citation type="submission" date="2014-02" db="EMBL/GenBank/DDBJ databases">
        <title>Single nucleus genome sequencing reveals high similarity among nuclei of an endomycorrhizal fungus.</title>
        <authorList>
            <person name="Lin K."/>
            <person name="Geurts R."/>
            <person name="Zhang Z."/>
            <person name="Limpens E."/>
            <person name="Saunders D.G."/>
            <person name="Mu D."/>
            <person name="Pang E."/>
            <person name="Cao H."/>
            <person name="Cha H."/>
            <person name="Lin T."/>
            <person name="Zhou Q."/>
            <person name="Shang Y."/>
            <person name="Li Y."/>
            <person name="Ivanov S."/>
            <person name="Sharma T."/>
            <person name="Velzen R.V."/>
            <person name="Ruijter N.D."/>
            <person name="Aanen D.K."/>
            <person name="Win J."/>
            <person name="Kamoun S."/>
            <person name="Bisseling T."/>
            <person name="Huang S."/>
        </authorList>
    </citation>
    <scope>NUCLEOTIDE SEQUENCE [LARGE SCALE GENOMIC DNA]</scope>
    <source>
        <strain evidence="5">DAOM197198w</strain>
    </source>
</reference>
<proteinExistence type="predicted"/>
<dbReference type="InterPro" id="IPR001245">
    <property type="entry name" value="Ser-Thr/Tyr_kinase_cat_dom"/>
</dbReference>
<dbReference type="GO" id="GO:0004672">
    <property type="term" value="F:protein kinase activity"/>
    <property type="evidence" value="ECO:0007669"/>
    <property type="project" value="InterPro"/>
</dbReference>
<dbReference type="InterPro" id="IPR011009">
    <property type="entry name" value="Kinase-like_dom_sf"/>
</dbReference>
<evidence type="ECO:0000313" key="5">
    <source>
        <dbReference type="Proteomes" id="UP000022910"/>
    </source>
</evidence>
<feature type="domain" description="Protein kinase" evidence="3">
    <location>
        <begin position="86"/>
        <end position="357"/>
    </location>
</feature>
<evidence type="ECO:0000259" key="3">
    <source>
        <dbReference type="PROSITE" id="PS50011"/>
    </source>
</evidence>
<dbReference type="PROSITE" id="PS50011">
    <property type="entry name" value="PROTEIN_KINASE_DOM"/>
    <property type="match status" value="1"/>
</dbReference>
<dbReference type="GO" id="GO:0005524">
    <property type="term" value="F:ATP binding"/>
    <property type="evidence" value="ECO:0007669"/>
    <property type="project" value="UniProtKB-KW"/>
</dbReference>
<dbReference type="PANTHER" id="PTHR44329:SF298">
    <property type="entry name" value="MIXED LINEAGE KINASE DOMAIN-LIKE PROTEIN"/>
    <property type="match status" value="1"/>
</dbReference>
<dbReference type="Gene3D" id="1.10.510.10">
    <property type="entry name" value="Transferase(Phosphotransferase) domain 1"/>
    <property type="match status" value="1"/>
</dbReference>
<protein>
    <submittedName>
        <fullName evidence="4">Cdc15p</fullName>
    </submittedName>
</protein>
<accession>A0A015J214</accession>
<evidence type="ECO:0000256" key="2">
    <source>
        <dbReference type="ARBA" id="ARBA00022840"/>
    </source>
</evidence>
<name>A0A015J214_RHIIW</name>